<proteinExistence type="predicted"/>
<dbReference type="EMBL" id="CADCWF010000020">
    <property type="protein sequence ID" value="CAA9537712.1"/>
    <property type="molecule type" value="Genomic_DNA"/>
</dbReference>
<evidence type="ECO:0000313" key="1">
    <source>
        <dbReference type="EMBL" id="CAA9537712.1"/>
    </source>
</evidence>
<sequence>MVLGPLLPTSVRSSARLEVERTVTGWRAIRPYSAKGSRRC</sequence>
<accession>A0A6J4U3W6</accession>
<dbReference type="AlphaFoldDB" id="A0A6J4U3W6"/>
<reference evidence="1" key="1">
    <citation type="submission" date="2020-02" db="EMBL/GenBank/DDBJ databases">
        <authorList>
            <person name="Meier V. D."/>
        </authorList>
    </citation>
    <scope>NUCLEOTIDE SEQUENCE</scope>
    <source>
        <strain evidence="1">AVDCRST_MAG59</strain>
    </source>
</reference>
<gene>
    <name evidence="1" type="ORF">AVDCRST_MAG59-490</name>
</gene>
<name>A0A6J4U3W6_9BACT</name>
<protein>
    <submittedName>
        <fullName evidence="1">Uncharacterized protein</fullName>
    </submittedName>
</protein>
<organism evidence="1">
    <name type="scientific">uncultured Thermomicrobiales bacterium</name>
    <dbReference type="NCBI Taxonomy" id="1645740"/>
    <lineage>
        <taxon>Bacteria</taxon>
        <taxon>Pseudomonadati</taxon>
        <taxon>Thermomicrobiota</taxon>
        <taxon>Thermomicrobia</taxon>
        <taxon>Thermomicrobiales</taxon>
        <taxon>environmental samples</taxon>
    </lineage>
</organism>